<dbReference type="InterPro" id="IPR057253">
    <property type="entry name" value="CoiA-like_N"/>
</dbReference>
<proteinExistence type="predicted"/>
<dbReference type="EMBL" id="CAKKMG010000130">
    <property type="protein sequence ID" value="CAH0309589.1"/>
    <property type="molecule type" value="Genomic_DNA"/>
</dbReference>
<reference evidence="2" key="1">
    <citation type="submission" date="2021-11" db="EMBL/GenBank/DDBJ databases">
        <authorList>
            <person name="Bulgarelli D."/>
        </authorList>
    </citation>
    <scope>NUCLEOTIDE SEQUENCE</scope>
    <source>
        <strain evidence="2">Bi133</strain>
    </source>
</reference>
<protein>
    <recommendedName>
        <fullName evidence="1">Competence protein CoiA-like N-terminal domain-containing protein</fullName>
    </recommendedName>
</protein>
<name>A0A9W4PJC2_9BACI</name>
<accession>A0A9W4PJC2</accession>
<feature type="domain" description="Competence protein CoiA-like N-terminal" evidence="1">
    <location>
        <begin position="26"/>
        <end position="60"/>
    </location>
</feature>
<evidence type="ECO:0000313" key="2">
    <source>
        <dbReference type="EMBL" id="CAH0309589.1"/>
    </source>
</evidence>
<organism evidence="2 3">
    <name type="scientific">Peribacillus simplex</name>
    <dbReference type="NCBI Taxonomy" id="1478"/>
    <lineage>
        <taxon>Bacteria</taxon>
        <taxon>Bacillati</taxon>
        <taxon>Bacillota</taxon>
        <taxon>Bacilli</taxon>
        <taxon>Bacillales</taxon>
        <taxon>Bacillaceae</taxon>
        <taxon>Peribacillus</taxon>
    </lineage>
</organism>
<comment type="caution">
    <text evidence="2">The sequence shown here is derived from an EMBL/GenBank/DDBJ whole genome shotgun (WGS) entry which is preliminary data.</text>
</comment>
<sequence>MDGCTVRYALLNDFNTIIFIEDAVKGIPYFCEECKSELFVRNGPKKAKHYAHKSKKACKVADNGNNESTIHKYWKEKYAQKKSMKYIWWDPGEKTLKEHTKIKEVKNSVLEKALKYQKYSIIPDVLLTMQDETKIAIEICYKNKKAAKQHWIYKQLDLYAIEVNISDKGFPKETVINKPGIDKAWVNINTANHRKDKEKAPNTLIKYIYELADILSGNSNERKFNYTLIHKRSKSNYRFYTTAETLDQLNNKVMLNLFDFKLNDYVQTILNKHRQSKITNAQKRISN</sequence>
<evidence type="ECO:0000259" key="1">
    <source>
        <dbReference type="Pfam" id="PF25164"/>
    </source>
</evidence>
<gene>
    <name evidence="2" type="ORF">SRABI133_04881</name>
</gene>
<evidence type="ECO:0000313" key="3">
    <source>
        <dbReference type="Proteomes" id="UP000789326"/>
    </source>
</evidence>
<dbReference type="Proteomes" id="UP000789326">
    <property type="component" value="Unassembled WGS sequence"/>
</dbReference>
<dbReference type="AlphaFoldDB" id="A0A9W4PJC2"/>
<dbReference type="Pfam" id="PF25164">
    <property type="entry name" value="CoiA_N"/>
    <property type="match status" value="1"/>
</dbReference>
<dbReference type="RefSeq" id="WP_230304027.1">
    <property type="nucleotide sequence ID" value="NZ_CAKKMG010000130.1"/>
</dbReference>